<protein>
    <submittedName>
        <fullName evidence="2">Uncharacterized protein</fullName>
    </submittedName>
</protein>
<evidence type="ECO:0000313" key="3">
    <source>
        <dbReference type="Proteomes" id="UP000095038"/>
    </source>
</evidence>
<sequence length="192" mass="22192">MFPIRRILKVPTSATCYSVNPLLPKRFFNNSSTLRYSEPKDAHGHDDVHGHESGHHDDHHHDDHHHHEEFSEAETVFQPYVLRFLGVTALISGLIYTNNQFKKTHGGLSLISYYIPDSYTPERAIAEEMQFLKDIGEDPGYSFRQYYSVNNNEFKTEIGRERFLNSGSALNHTPGELLDIDNLSPRKNIKYF</sequence>
<dbReference type="Proteomes" id="UP000095038">
    <property type="component" value="Unassembled WGS sequence"/>
</dbReference>
<accession>A0A1D2VLR8</accession>
<evidence type="ECO:0000313" key="2">
    <source>
        <dbReference type="EMBL" id="ODV62497.1"/>
    </source>
</evidence>
<gene>
    <name evidence="2" type="ORF">ASCRUDRAFT_74863</name>
</gene>
<reference evidence="3" key="1">
    <citation type="submission" date="2016-05" db="EMBL/GenBank/DDBJ databases">
        <title>Comparative genomics of biotechnologically important yeasts.</title>
        <authorList>
            <consortium name="DOE Joint Genome Institute"/>
            <person name="Riley R."/>
            <person name="Haridas S."/>
            <person name="Wolfe K.H."/>
            <person name="Lopes M.R."/>
            <person name="Hittinger C.T."/>
            <person name="Goker M."/>
            <person name="Salamov A."/>
            <person name="Wisecaver J."/>
            <person name="Long T.M."/>
            <person name="Aerts A.L."/>
            <person name="Barry K."/>
            <person name="Choi C."/>
            <person name="Clum A."/>
            <person name="Coughlan A.Y."/>
            <person name="Deshpande S."/>
            <person name="Douglass A.P."/>
            <person name="Hanson S.J."/>
            <person name="Klenk H.-P."/>
            <person name="Labutti K."/>
            <person name="Lapidus A."/>
            <person name="Lindquist E."/>
            <person name="Lipzen A."/>
            <person name="Meier-Kolthoff J.P."/>
            <person name="Ohm R.A."/>
            <person name="Otillar R.P."/>
            <person name="Pangilinan J."/>
            <person name="Peng Y."/>
            <person name="Rokas A."/>
            <person name="Rosa C.A."/>
            <person name="Scheuner C."/>
            <person name="Sibirny A.A."/>
            <person name="Slot J.C."/>
            <person name="Stielow J.B."/>
            <person name="Sun H."/>
            <person name="Kurtzman C.P."/>
            <person name="Blackwell M."/>
            <person name="Grigoriev I.V."/>
            <person name="Jeffries T.W."/>
        </authorList>
    </citation>
    <scope>NUCLEOTIDE SEQUENCE [LARGE SCALE GENOMIC DNA]</scope>
    <source>
        <strain evidence="3">DSM 1968</strain>
    </source>
</reference>
<evidence type="ECO:0000256" key="1">
    <source>
        <dbReference type="SAM" id="MobiDB-lite"/>
    </source>
</evidence>
<feature type="region of interest" description="Disordered" evidence="1">
    <location>
        <begin position="38"/>
        <end position="69"/>
    </location>
</feature>
<proteinExistence type="predicted"/>
<dbReference type="RefSeq" id="XP_020048804.1">
    <property type="nucleotide sequence ID" value="XM_020192844.1"/>
</dbReference>
<keyword evidence="3" id="KW-1185">Reference proteome</keyword>
<name>A0A1D2VLR8_9ASCO</name>
<dbReference type="AlphaFoldDB" id="A0A1D2VLR8"/>
<organism evidence="2 3">
    <name type="scientific">Ascoidea rubescens DSM 1968</name>
    <dbReference type="NCBI Taxonomy" id="1344418"/>
    <lineage>
        <taxon>Eukaryota</taxon>
        <taxon>Fungi</taxon>
        <taxon>Dikarya</taxon>
        <taxon>Ascomycota</taxon>
        <taxon>Saccharomycotina</taxon>
        <taxon>Saccharomycetes</taxon>
        <taxon>Ascoideaceae</taxon>
        <taxon>Ascoidea</taxon>
    </lineage>
</organism>
<dbReference type="InParanoid" id="A0A1D2VLR8"/>
<dbReference type="EMBL" id="KV454477">
    <property type="protein sequence ID" value="ODV62497.1"/>
    <property type="molecule type" value="Genomic_DNA"/>
</dbReference>
<dbReference type="GeneID" id="30966480"/>